<sequence>MSGTVLATAITFRVDPACFGGPQVDNFCGRSAARRGNFLFEVVLVLGCRPVPSLQCVLPFSSRFCVDTCSWVCQCEGWARRSGGQPASESQSPPSHPIVRFWGPASKVTMLT</sequence>
<name>A0A2R6XKQ3_MARPO</name>
<protein>
    <submittedName>
        <fullName evidence="2">Uncharacterized protein</fullName>
    </submittedName>
</protein>
<keyword evidence="3" id="KW-1185">Reference proteome</keyword>
<dbReference type="EMBL" id="KZ772682">
    <property type="protein sequence ID" value="PTQ46694.1"/>
    <property type="molecule type" value="Genomic_DNA"/>
</dbReference>
<gene>
    <name evidence="2" type="ORF">MARPO_0010s0092</name>
</gene>
<evidence type="ECO:0000313" key="3">
    <source>
        <dbReference type="Proteomes" id="UP000244005"/>
    </source>
</evidence>
<feature type="region of interest" description="Disordered" evidence="1">
    <location>
        <begin position="80"/>
        <end position="100"/>
    </location>
</feature>
<evidence type="ECO:0000313" key="2">
    <source>
        <dbReference type="EMBL" id="PTQ46694.1"/>
    </source>
</evidence>
<dbReference type="Proteomes" id="UP000244005">
    <property type="component" value="Unassembled WGS sequence"/>
</dbReference>
<reference evidence="3" key="1">
    <citation type="journal article" date="2017" name="Cell">
        <title>Insights into land plant evolution garnered from the Marchantia polymorpha genome.</title>
        <authorList>
            <person name="Bowman J.L."/>
            <person name="Kohchi T."/>
            <person name="Yamato K.T."/>
            <person name="Jenkins J."/>
            <person name="Shu S."/>
            <person name="Ishizaki K."/>
            <person name="Yamaoka S."/>
            <person name="Nishihama R."/>
            <person name="Nakamura Y."/>
            <person name="Berger F."/>
            <person name="Adam C."/>
            <person name="Aki S.S."/>
            <person name="Althoff F."/>
            <person name="Araki T."/>
            <person name="Arteaga-Vazquez M.A."/>
            <person name="Balasubrmanian S."/>
            <person name="Barry K."/>
            <person name="Bauer D."/>
            <person name="Boehm C.R."/>
            <person name="Briginshaw L."/>
            <person name="Caballero-Perez J."/>
            <person name="Catarino B."/>
            <person name="Chen F."/>
            <person name="Chiyoda S."/>
            <person name="Chovatia M."/>
            <person name="Davies K.M."/>
            <person name="Delmans M."/>
            <person name="Demura T."/>
            <person name="Dierschke T."/>
            <person name="Dolan L."/>
            <person name="Dorantes-Acosta A.E."/>
            <person name="Eklund D.M."/>
            <person name="Florent S.N."/>
            <person name="Flores-Sandoval E."/>
            <person name="Fujiyama A."/>
            <person name="Fukuzawa H."/>
            <person name="Galik B."/>
            <person name="Grimanelli D."/>
            <person name="Grimwood J."/>
            <person name="Grossniklaus U."/>
            <person name="Hamada T."/>
            <person name="Haseloff J."/>
            <person name="Hetherington A.J."/>
            <person name="Higo A."/>
            <person name="Hirakawa Y."/>
            <person name="Hundley H.N."/>
            <person name="Ikeda Y."/>
            <person name="Inoue K."/>
            <person name="Inoue S.I."/>
            <person name="Ishida S."/>
            <person name="Jia Q."/>
            <person name="Kakita M."/>
            <person name="Kanazawa T."/>
            <person name="Kawai Y."/>
            <person name="Kawashima T."/>
            <person name="Kennedy M."/>
            <person name="Kinose K."/>
            <person name="Kinoshita T."/>
            <person name="Kohara Y."/>
            <person name="Koide E."/>
            <person name="Komatsu K."/>
            <person name="Kopischke S."/>
            <person name="Kubo M."/>
            <person name="Kyozuka J."/>
            <person name="Lagercrantz U."/>
            <person name="Lin S.S."/>
            <person name="Lindquist E."/>
            <person name="Lipzen A.M."/>
            <person name="Lu C.W."/>
            <person name="De Luna E."/>
            <person name="Martienssen R.A."/>
            <person name="Minamino N."/>
            <person name="Mizutani M."/>
            <person name="Mizutani M."/>
            <person name="Mochizuki N."/>
            <person name="Monte I."/>
            <person name="Mosher R."/>
            <person name="Nagasaki H."/>
            <person name="Nakagami H."/>
            <person name="Naramoto S."/>
            <person name="Nishitani K."/>
            <person name="Ohtani M."/>
            <person name="Okamoto T."/>
            <person name="Okumura M."/>
            <person name="Phillips J."/>
            <person name="Pollak B."/>
            <person name="Reinders A."/>
            <person name="Rovekamp M."/>
            <person name="Sano R."/>
            <person name="Sawa S."/>
            <person name="Schmid M.W."/>
            <person name="Shirakawa M."/>
            <person name="Solano R."/>
            <person name="Spunde A."/>
            <person name="Suetsugu N."/>
            <person name="Sugano S."/>
            <person name="Sugiyama A."/>
            <person name="Sun R."/>
            <person name="Suzuki Y."/>
            <person name="Takenaka M."/>
            <person name="Takezawa D."/>
            <person name="Tomogane H."/>
            <person name="Tsuzuki M."/>
            <person name="Ueda T."/>
            <person name="Umeda M."/>
            <person name="Ward J.M."/>
            <person name="Watanabe Y."/>
            <person name="Yazaki K."/>
            <person name="Yokoyama R."/>
            <person name="Yoshitake Y."/>
            <person name="Yotsui I."/>
            <person name="Zachgo S."/>
            <person name="Schmutz J."/>
        </authorList>
    </citation>
    <scope>NUCLEOTIDE SEQUENCE [LARGE SCALE GENOMIC DNA]</scope>
    <source>
        <strain evidence="3">Tak-1</strain>
    </source>
</reference>
<accession>A0A2R6XKQ3</accession>
<proteinExistence type="predicted"/>
<organism evidence="2 3">
    <name type="scientific">Marchantia polymorpha</name>
    <name type="common">Common liverwort</name>
    <name type="synonym">Marchantia aquatica</name>
    <dbReference type="NCBI Taxonomy" id="3197"/>
    <lineage>
        <taxon>Eukaryota</taxon>
        <taxon>Viridiplantae</taxon>
        <taxon>Streptophyta</taxon>
        <taxon>Embryophyta</taxon>
        <taxon>Marchantiophyta</taxon>
        <taxon>Marchantiopsida</taxon>
        <taxon>Marchantiidae</taxon>
        <taxon>Marchantiales</taxon>
        <taxon>Marchantiaceae</taxon>
        <taxon>Marchantia</taxon>
    </lineage>
</organism>
<dbReference type="AlphaFoldDB" id="A0A2R6XKQ3"/>
<evidence type="ECO:0000256" key="1">
    <source>
        <dbReference type="SAM" id="MobiDB-lite"/>
    </source>
</evidence>